<feature type="domain" description="ABC transmembrane type-1" evidence="11">
    <location>
        <begin position="8"/>
        <end position="211"/>
    </location>
</feature>
<keyword evidence="7 9" id="KW-1133">Transmembrane helix</keyword>
<dbReference type="PATRIC" id="fig|1121326.3.peg.3766"/>
<dbReference type="PANTHER" id="PTHR30183">
    <property type="entry name" value="MOLYBDENUM TRANSPORT SYSTEM PERMEASE PROTEIN MODB"/>
    <property type="match status" value="1"/>
</dbReference>
<dbReference type="InterPro" id="IPR049783">
    <property type="entry name" value="ABC_perm_TupB-like"/>
</dbReference>
<dbReference type="GO" id="GO:0015098">
    <property type="term" value="F:molybdate ion transmembrane transporter activity"/>
    <property type="evidence" value="ECO:0007669"/>
    <property type="project" value="UniProtKB-UniRule"/>
</dbReference>
<evidence type="ECO:0000256" key="2">
    <source>
        <dbReference type="ARBA" id="ARBA00007069"/>
    </source>
</evidence>
<evidence type="ECO:0000256" key="5">
    <source>
        <dbReference type="ARBA" id="ARBA00022505"/>
    </source>
</evidence>
<evidence type="ECO:0000256" key="7">
    <source>
        <dbReference type="ARBA" id="ARBA00022989"/>
    </source>
</evidence>
<feature type="transmembrane region" description="Helical" evidence="9">
    <location>
        <begin position="12"/>
        <end position="30"/>
    </location>
</feature>
<comment type="caution">
    <text evidence="12">The sequence shown here is derived from an EMBL/GenBank/DDBJ whole genome shotgun (WGS) entry which is preliminary data.</text>
</comment>
<keyword evidence="8 9" id="KW-0472">Membrane</keyword>
<dbReference type="STRING" id="1121326.CLMAG_37220"/>
<dbReference type="InterPro" id="IPR035906">
    <property type="entry name" value="MetI-like_sf"/>
</dbReference>
<feature type="transmembrane region" description="Helical" evidence="9">
    <location>
        <begin position="85"/>
        <end position="104"/>
    </location>
</feature>
<dbReference type="CDD" id="cd06261">
    <property type="entry name" value="TM_PBP2"/>
    <property type="match status" value="1"/>
</dbReference>
<comment type="function">
    <text evidence="10">Part of the binding-protein-dependent transport system for molybdenum; probably responsible for the translocation of the substrate across the membrane.</text>
</comment>
<evidence type="ECO:0000256" key="10">
    <source>
        <dbReference type="RuleBase" id="RU365097"/>
    </source>
</evidence>
<protein>
    <recommendedName>
        <fullName evidence="10">Molybdenum transport system permease</fullName>
    </recommendedName>
</protein>
<evidence type="ECO:0000256" key="8">
    <source>
        <dbReference type="ARBA" id="ARBA00023136"/>
    </source>
</evidence>
<dbReference type="InterPro" id="IPR011867">
    <property type="entry name" value="ModB_ABC"/>
</dbReference>
<dbReference type="GO" id="GO:0005886">
    <property type="term" value="C:plasma membrane"/>
    <property type="evidence" value="ECO:0007669"/>
    <property type="project" value="UniProtKB-SubCell"/>
</dbReference>
<dbReference type="InterPro" id="IPR000515">
    <property type="entry name" value="MetI-like"/>
</dbReference>
<evidence type="ECO:0000313" key="12">
    <source>
        <dbReference type="EMBL" id="KZL90811.1"/>
    </source>
</evidence>
<dbReference type="PANTHER" id="PTHR30183:SF3">
    <property type="entry name" value="MOLYBDENUM TRANSPORT SYSTEM PERMEASE PROTEIN MODB"/>
    <property type="match status" value="1"/>
</dbReference>
<dbReference type="RefSeq" id="WP_066625618.1">
    <property type="nucleotide sequence ID" value="NZ_FQXL01000013.1"/>
</dbReference>
<proteinExistence type="inferred from homology"/>
<dbReference type="AlphaFoldDB" id="A0A162S5R9"/>
<evidence type="ECO:0000256" key="1">
    <source>
        <dbReference type="ARBA" id="ARBA00004651"/>
    </source>
</evidence>
<evidence type="ECO:0000313" key="13">
    <source>
        <dbReference type="Proteomes" id="UP000076603"/>
    </source>
</evidence>
<reference evidence="12 13" key="1">
    <citation type="submission" date="2016-04" db="EMBL/GenBank/DDBJ databases">
        <title>Genome sequence of Clostridium magnum DSM 2767.</title>
        <authorList>
            <person name="Poehlein A."/>
            <person name="Uhlig R."/>
            <person name="Fischer R."/>
            <person name="Bahl H."/>
            <person name="Daniel R."/>
        </authorList>
    </citation>
    <scope>NUCLEOTIDE SEQUENCE [LARGE SCALE GENOMIC DNA]</scope>
    <source>
        <strain evidence="12 13">DSM 2767</strain>
    </source>
</reference>
<dbReference type="EMBL" id="LWAE01000004">
    <property type="protein sequence ID" value="KZL90811.1"/>
    <property type="molecule type" value="Genomic_DNA"/>
</dbReference>
<dbReference type="Proteomes" id="UP000076603">
    <property type="component" value="Unassembled WGS sequence"/>
</dbReference>
<feature type="transmembrane region" description="Helical" evidence="9">
    <location>
        <begin position="42"/>
        <end position="65"/>
    </location>
</feature>
<feature type="transmembrane region" description="Helical" evidence="9">
    <location>
        <begin position="132"/>
        <end position="154"/>
    </location>
</feature>
<dbReference type="Pfam" id="PF00528">
    <property type="entry name" value="BPD_transp_1"/>
    <property type="match status" value="1"/>
</dbReference>
<organism evidence="12 13">
    <name type="scientific">Clostridium magnum DSM 2767</name>
    <dbReference type="NCBI Taxonomy" id="1121326"/>
    <lineage>
        <taxon>Bacteria</taxon>
        <taxon>Bacillati</taxon>
        <taxon>Bacillota</taxon>
        <taxon>Clostridia</taxon>
        <taxon>Eubacteriales</taxon>
        <taxon>Clostridiaceae</taxon>
        <taxon>Clostridium</taxon>
    </lineage>
</organism>
<comment type="similarity">
    <text evidence="2 10">Belongs to the binding-protein-dependent transport system permease family. CysTW subfamily.</text>
</comment>
<keyword evidence="13" id="KW-1185">Reference proteome</keyword>
<dbReference type="Gene3D" id="1.10.3720.10">
    <property type="entry name" value="MetI-like"/>
    <property type="match status" value="1"/>
</dbReference>
<evidence type="ECO:0000256" key="3">
    <source>
        <dbReference type="ARBA" id="ARBA00022448"/>
    </source>
</evidence>
<evidence type="ECO:0000259" key="11">
    <source>
        <dbReference type="PROSITE" id="PS50928"/>
    </source>
</evidence>
<dbReference type="OrthoDB" id="9795403at2"/>
<keyword evidence="6 9" id="KW-0812">Transmembrane</keyword>
<dbReference type="SUPFAM" id="SSF161098">
    <property type="entry name" value="MetI-like"/>
    <property type="match status" value="1"/>
</dbReference>
<evidence type="ECO:0000256" key="9">
    <source>
        <dbReference type="RuleBase" id="RU363032"/>
    </source>
</evidence>
<accession>A0A162S5R9</accession>
<dbReference type="NCBIfam" id="TIGR02141">
    <property type="entry name" value="modB_ABC"/>
    <property type="match status" value="1"/>
</dbReference>
<keyword evidence="3 9" id="KW-0813">Transport</keyword>
<evidence type="ECO:0000256" key="6">
    <source>
        <dbReference type="ARBA" id="ARBA00022692"/>
    </source>
</evidence>
<dbReference type="NCBIfam" id="NF038017">
    <property type="entry name" value="ABC_perm1"/>
    <property type="match status" value="1"/>
</dbReference>
<dbReference type="PROSITE" id="PS50928">
    <property type="entry name" value="ABC_TM1"/>
    <property type="match status" value="1"/>
</dbReference>
<keyword evidence="4 10" id="KW-1003">Cell membrane</keyword>
<feature type="transmembrane region" description="Helical" evidence="9">
    <location>
        <begin position="193"/>
        <end position="214"/>
    </location>
</feature>
<keyword evidence="5 10" id="KW-0500">Molybdenum</keyword>
<evidence type="ECO:0000256" key="4">
    <source>
        <dbReference type="ARBA" id="ARBA00022475"/>
    </source>
</evidence>
<comment type="subcellular location">
    <subcellularLocation>
        <location evidence="1 9">Cell membrane</location>
        <topology evidence="1 9">Multi-pass membrane protein</topology>
    </subcellularLocation>
</comment>
<gene>
    <name evidence="12" type="primary">modB</name>
    <name evidence="12" type="ORF">CLMAG_37220</name>
</gene>
<sequence length="234" mass="25630">MVLDLSPMWISLKTSLTATAITFFIGLAVAQWMSNYKGKLKGILDTIFTLPLVLPPTVVGFFLLLIFGMNGPLGKILLKLDTSIIFSWSATVIAAVVVSFPLMYKTSRAALEQIDRNIVNAARTLGVSEWRVFWKITLPLAWPGIAAATVLSFARALGEFGATLMVAGNIPGKTQTIPVAIYFTAEGGEMDKALIWVILIVIISATVMFLMNYWTDHQGKLLSGTRRTSDETLR</sequence>
<name>A0A162S5R9_9CLOT</name>